<keyword evidence="5" id="KW-0235">DNA replication</keyword>
<evidence type="ECO:0000256" key="7">
    <source>
        <dbReference type="ARBA" id="ARBA00034754"/>
    </source>
</evidence>
<dbReference type="GO" id="GO:0003887">
    <property type="term" value="F:DNA-directed DNA polymerase activity"/>
    <property type="evidence" value="ECO:0007669"/>
    <property type="project" value="UniProtKB-EC"/>
</dbReference>
<evidence type="ECO:0000313" key="13">
    <source>
        <dbReference type="Proteomes" id="UP001193680"/>
    </source>
</evidence>
<dbReference type="Proteomes" id="UP001193680">
    <property type="component" value="Unassembled WGS sequence"/>
</dbReference>
<dbReference type="EMBL" id="JACBGI020000022">
    <property type="protein sequence ID" value="MBF6058605.1"/>
    <property type="molecule type" value="Genomic_DNA"/>
</dbReference>
<dbReference type="Gene3D" id="1.20.272.10">
    <property type="match status" value="1"/>
</dbReference>
<evidence type="ECO:0000256" key="1">
    <source>
        <dbReference type="ARBA" id="ARBA00012417"/>
    </source>
</evidence>
<evidence type="ECO:0000259" key="10">
    <source>
        <dbReference type="Pfam" id="PF06144"/>
    </source>
</evidence>
<dbReference type="Gene3D" id="1.10.8.60">
    <property type="match status" value="1"/>
</dbReference>
<dbReference type="SUPFAM" id="SSF52540">
    <property type="entry name" value="P-loop containing nucleoside triphosphate hydrolases"/>
    <property type="match status" value="1"/>
</dbReference>
<organism evidence="12 13">
    <name type="scientific">Thiomicrorhabdus heinhorstiae</name>
    <dbReference type="NCBI Taxonomy" id="2748010"/>
    <lineage>
        <taxon>Bacteria</taxon>
        <taxon>Pseudomonadati</taxon>
        <taxon>Pseudomonadota</taxon>
        <taxon>Gammaproteobacteria</taxon>
        <taxon>Thiotrichales</taxon>
        <taxon>Piscirickettsiaceae</taxon>
        <taxon>Thiomicrorhabdus</taxon>
    </lineage>
</organism>
<feature type="domain" description="DNA polymerase III delta N-terminal" evidence="10">
    <location>
        <begin position="22"/>
        <end position="144"/>
    </location>
</feature>
<dbReference type="PANTHER" id="PTHR34388:SF1">
    <property type="entry name" value="DNA POLYMERASE III SUBUNIT DELTA"/>
    <property type="match status" value="1"/>
</dbReference>
<accession>A0ABS0BXU4</accession>
<dbReference type="InterPro" id="IPR010372">
    <property type="entry name" value="DNA_pol3_delta_N"/>
</dbReference>
<keyword evidence="4 12" id="KW-0548">Nucleotidyltransferase</keyword>
<evidence type="ECO:0000256" key="3">
    <source>
        <dbReference type="ARBA" id="ARBA00022679"/>
    </source>
</evidence>
<dbReference type="Pfam" id="PF14840">
    <property type="entry name" value="DNA_pol3_delt_C"/>
    <property type="match status" value="1"/>
</dbReference>
<evidence type="ECO:0000259" key="11">
    <source>
        <dbReference type="Pfam" id="PF14840"/>
    </source>
</evidence>
<dbReference type="InterPro" id="IPR008921">
    <property type="entry name" value="DNA_pol3_clamp-load_cplx_C"/>
</dbReference>
<dbReference type="EC" id="2.7.7.7" evidence="1 9"/>
<protein>
    <recommendedName>
        <fullName evidence="2 9">DNA polymerase III subunit delta</fullName>
        <ecNumber evidence="1 9">2.7.7.7</ecNumber>
    </recommendedName>
</protein>
<comment type="catalytic activity">
    <reaction evidence="8">
        <text>DNA(n) + a 2'-deoxyribonucleoside 5'-triphosphate = DNA(n+1) + diphosphate</text>
        <dbReference type="Rhea" id="RHEA:22508"/>
        <dbReference type="Rhea" id="RHEA-COMP:17339"/>
        <dbReference type="Rhea" id="RHEA-COMP:17340"/>
        <dbReference type="ChEBI" id="CHEBI:33019"/>
        <dbReference type="ChEBI" id="CHEBI:61560"/>
        <dbReference type="ChEBI" id="CHEBI:173112"/>
        <dbReference type="EC" id="2.7.7.7"/>
    </reaction>
</comment>
<comment type="similarity">
    <text evidence="7">Belongs to the DNA polymerase HolA subunit family.</text>
</comment>
<feature type="domain" description="DNA polymerase III subunit delta C-terminal" evidence="11">
    <location>
        <begin position="224"/>
        <end position="337"/>
    </location>
</feature>
<evidence type="ECO:0000256" key="6">
    <source>
        <dbReference type="ARBA" id="ARBA00022932"/>
    </source>
</evidence>
<dbReference type="InterPro" id="IPR005790">
    <property type="entry name" value="DNA_polIII_delta"/>
</dbReference>
<dbReference type="RefSeq" id="WP_185978750.1">
    <property type="nucleotide sequence ID" value="NZ_JACBGI020000022.1"/>
</dbReference>
<evidence type="ECO:0000313" key="12">
    <source>
        <dbReference type="EMBL" id="MBF6058605.1"/>
    </source>
</evidence>
<dbReference type="CDD" id="cd18138">
    <property type="entry name" value="HLD_clamp_pol_III_delta"/>
    <property type="match status" value="1"/>
</dbReference>
<dbReference type="NCBIfam" id="TIGR01128">
    <property type="entry name" value="holA"/>
    <property type="match status" value="1"/>
</dbReference>
<name>A0ABS0BXU4_9GAMM</name>
<proteinExistence type="inferred from homology"/>
<evidence type="ECO:0000256" key="5">
    <source>
        <dbReference type="ARBA" id="ARBA00022705"/>
    </source>
</evidence>
<keyword evidence="6" id="KW-0239">DNA-directed DNA polymerase</keyword>
<dbReference type="PANTHER" id="PTHR34388">
    <property type="entry name" value="DNA POLYMERASE III SUBUNIT DELTA"/>
    <property type="match status" value="1"/>
</dbReference>
<evidence type="ECO:0000256" key="9">
    <source>
        <dbReference type="NCBIfam" id="TIGR01128"/>
    </source>
</evidence>
<evidence type="ECO:0000256" key="8">
    <source>
        <dbReference type="ARBA" id="ARBA00049244"/>
    </source>
</evidence>
<sequence length="342" mass="37904">MILASAFLNQIVSPQFEVKPVYLIYGEEPLFLRDCSDALRQKLVQYGYIGSDVYEVDAGFDWRALQMETASGSLFSEQRYLQLNMPKGNPGKEGSDFICSWGEYETGPVPETVLIVQCERLDSKQLKAKWVAAIEAKGLVVQAKPVPIAALPKWCQDRGASLGLQLDSEAAALLAQRTEGNLLAADQELQKIALLSPPSGQISVDFVAQTVVDQAHYQLFALAGSVLNGQLNESLQILQRLRQEGIEAAIILWLLSKELRQLVELTQLCRQIALPQAFKQCRIWSSRQGEYRAAVGRGDLGHWQKLLGSALQADLRIKGIQPILHDQEIWSTLDDLVVAMAS</sequence>
<dbReference type="Pfam" id="PF06144">
    <property type="entry name" value="DNA_pol3_delta"/>
    <property type="match status" value="1"/>
</dbReference>
<dbReference type="InterPro" id="IPR032780">
    <property type="entry name" value="DNA_pol3_delt_C"/>
</dbReference>
<keyword evidence="13" id="KW-1185">Reference proteome</keyword>
<reference evidence="12 13" key="1">
    <citation type="submission" date="2020-11" db="EMBL/GenBank/DDBJ databases">
        <title>Sulfur oxidizing isolate from Hospital Hole Sinkhole.</title>
        <authorList>
            <person name="Scott K.M."/>
        </authorList>
    </citation>
    <scope>NUCLEOTIDE SEQUENCE [LARGE SCALE GENOMIC DNA]</scope>
    <source>
        <strain evidence="12 13">HH1</strain>
    </source>
</reference>
<dbReference type="Gene3D" id="3.40.50.300">
    <property type="entry name" value="P-loop containing nucleotide triphosphate hydrolases"/>
    <property type="match status" value="1"/>
</dbReference>
<dbReference type="SUPFAM" id="SSF48019">
    <property type="entry name" value="post-AAA+ oligomerization domain-like"/>
    <property type="match status" value="1"/>
</dbReference>
<keyword evidence="3 12" id="KW-0808">Transferase</keyword>
<evidence type="ECO:0000256" key="4">
    <source>
        <dbReference type="ARBA" id="ARBA00022695"/>
    </source>
</evidence>
<gene>
    <name evidence="12" type="primary">holA</name>
    <name evidence="12" type="ORF">H8792_009655</name>
</gene>
<evidence type="ECO:0000256" key="2">
    <source>
        <dbReference type="ARBA" id="ARBA00017703"/>
    </source>
</evidence>
<comment type="caution">
    <text evidence="12">The sequence shown here is derived from an EMBL/GenBank/DDBJ whole genome shotgun (WGS) entry which is preliminary data.</text>
</comment>
<dbReference type="InterPro" id="IPR027417">
    <property type="entry name" value="P-loop_NTPase"/>
</dbReference>